<dbReference type="OrthoDB" id="35904at2157"/>
<dbReference type="KEGG" id="mten:GWK48_03170"/>
<gene>
    <name evidence="1" type="ORF">GWK48_03170</name>
</gene>
<dbReference type="RefSeq" id="WP_174629528.1">
    <property type="nucleotide sequence ID" value="NZ_CP049074.1"/>
</dbReference>
<dbReference type="InterPro" id="IPR054264">
    <property type="entry name" value="PBP2"/>
</dbReference>
<dbReference type="Pfam" id="PF22511">
    <property type="entry name" value="PBP2"/>
    <property type="match status" value="1"/>
</dbReference>
<dbReference type="Proteomes" id="UP000509301">
    <property type="component" value="Chromosome"/>
</dbReference>
<dbReference type="GeneID" id="55640917"/>
<reference evidence="1 2" key="1">
    <citation type="submission" date="2020-02" db="EMBL/GenBank/DDBJ databases">
        <title>Comparative genome analysis reveals the metabolism and evolution of the thermophilic archaeal genus Metallosphaera.</title>
        <authorList>
            <person name="Jiang C."/>
        </authorList>
    </citation>
    <scope>NUCLEOTIDE SEQUENCE [LARGE SCALE GENOMIC DNA]</scope>
    <source>
        <strain evidence="1 2">Ric-A</strain>
    </source>
</reference>
<dbReference type="EMBL" id="CP049074">
    <property type="protein sequence ID" value="QKQ99526.1"/>
    <property type="molecule type" value="Genomic_DNA"/>
</dbReference>
<proteinExistence type="predicted"/>
<accession>A0A6N0NTS3</accession>
<protein>
    <submittedName>
        <fullName evidence="1">Uncharacterized protein</fullName>
    </submittedName>
</protein>
<keyword evidence="2" id="KW-1185">Reference proteome</keyword>
<dbReference type="AlphaFoldDB" id="A0A6N0NTS3"/>
<evidence type="ECO:0000313" key="2">
    <source>
        <dbReference type="Proteomes" id="UP000509301"/>
    </source>
</evidence>
<organism evidence="1 2">
    <name type="scientific">Metallosphaera tengchongensis</name>
    <dbReference type="NCBI Taxonomy" id="1532350"/>
    <lineage>
        <taxon>Archaea</taxon>
        <taxon>Thermoproteota</taxon>
        <taxon>Thermoprotei</taxon>
        <taxon>Sulfolobales</taxon>
        <taxon>Sulfolobaceae</taxon>
        <taxon>Metallosphaera</taxon>
    </lineage>
</organism>
<sequence>MGETTNKDIEVAKKYFVTNVSVGEIAAVRDLKALGVKEPERVIAELLRMNVIVKGDGCYNLLREKRKV</sequence>
<name>A0A6N0NTS3_9CREN</name>
<evidence type="ECO:0000313" key="1">
    <source>
        <dbReference type="EMBL" id="QKQ99526.1"/>
    </source>
</evidence>